<protein>
    <submittedName>
        <fullName evidence="1">Uncharacterized protein</fullName>
    </submittedName>
</protein>
<evidence type="ECO:0000313" key="2">
    <source>
        <dbReference type="Proteomes" id="UP000226031"/>
    </source>
</evidence>
<dbReference type="EMBL" id="PDND01000078">
    <property type="protein sequence ID" value="PGH32901.1"/>
    <property type="molecule type" value="Genomic_DNA"/>
</dbReference>
<dbReference type="PANTHER" id="PTHR10039">
    <property type="entry name" value="AMELOGENIN"/>
    <property type="match status" value="1"/>
</dbReference>
<sequence>MVSDESASIIDGFDECREADFFGRPKTMKDKSWLKFLLTSRPYQNIVLDFKNSRQLRGEEKNEELRREISFAIKQDIRKLACQLSLDEEVRDRLLKKLLARPHRTYLWWHLVLEDLRQSDKHTIKALTKRIEHIPSTVEVYEKILSRVGDKQREKTENLLRIVVGARRPLTLAEIDVAFQLATASSNAQTLEGLDLDRKSFAIRIRQLCGFFVYIEDSRVYLINQTAKKFLVPTGSSINTVSWKYSLDKQTTEMLFTQLCVKYLCLKKTPLGSAAFRQWLQK</sequence>
<proteinExistence type="predicted"/>
<dbReference type="AlphaFoldDB" id="A0A2B7ZHP6"/>
<evidence type="ECO:0000313" key="1">
    <source>
        <dbReference type="EMBL" id="PGH32901.1"/>
    </source>
</evidence>
<name>A0A2B7ZHP6_9EURO</name>
<reference evidence="1 2" key="1">
    <citation type="submission" date="2017-10" db="EMBL/GenBank/DDBJ databases">
        <title>Comparative genomics in systemic dimorphic fungi from Ajellomycetaceae.</title>
        <authorList>
            <person name="Munoz J.F."/>
            <person name="Mcewen J.G."/>
            <person name="Clay O.K."/>
            <person name="Cuomo C.A."/>
        </authorList>
    </citation>
    <scope>NUCLEOTIDE SEQUENCE [LARGE SCALE GENOMIC DNA]</scope>
    <source>
        <strain evidence="1 2">UAMH4076</strain>
    </source>
</reference>
<organism evidence="1 2">
    <name type="scientific">[Emmonsia] crescens</name>
    <dbReference type="NCBI Taxonomy" id="73230"/>
    <lineage>
        <taxon>Eukaryota</taxon>
        <taxon>Fungi</taxon>
        <taxon>Dikarya</taxon>
        <taxon>Ascomycota</taxon>
        <taxon>Pezizomycotina</taxon>
        <taxon>Eurotiomycetes</taxon>
        <taxon>Eurotiomycetidae</taxon>
        <taxon>Onygenales</taxon>
        <taxon>Ajellomycetaceae</taxon>
        <taxon>Emergomyces</taxon>
    </lineage>
</organism>
<dbReference type="Proteomes" id="UP000226031">
    <property type="component" value="Unassembled WGS sequence"/>
</dbReference>
<gene>
    <name evidence="1" type="ORF">GX50_04313</name>
</gene>
<keyword evidence="2" id="KW-1185">Reference proteome</keyword>
<comment type="caution">
    <text evidence="1">The sequence shown here is derived from an EMBL/GenBank/DDBJ whole genome shotgun (WGS) entry which is preliminary data.</text>
</comment>
<dbReference type="STRING" id="73230.A0A2B7ZHP6"/>
<dbReference type="PANTHER" id="PTHR10039:SF14">
    <property type="entry name" value="NACHT DOMAIN-CONTAINING PROTEIN"/>
    <property type="match status" value="1"/>
</dbReference>
<accession>A0A2B7ZHP6</accession>